<proteinExistence type="predicted"/>
<comment type="caution">
    <text evidence="1">The sequence shown here is derived from an EMBL/GenBank/DDBJ whole genome shotgun (WGS) entry which is preliminary data.</text>
</comment>
<protein>
    <submittedName>
        <fullName evidence="1">Uncharacterized protein</fullName>
    </submittedName>
</protein>
<evidence type="ECO:0000313" key="1">
    <source>
        <dbReference type="EMBL" id="PKH16397.1"/>
    </source>
</evidence>
<dbReference type="EMBL" id="NVXX01000040">
    <property type="protein sequence ID" value="PKH16397.1"/>
    <property type="molecule type" value="Genomic_DNA"/>
</dbReference>
<gene>
    <name evidence="1" type="ORF">CIB54_22335</name>
</gene>
<dbReference type="AlphaFoldDB" id="A0A2N1DYI9"/>
<accession>A0A2N1DYI9</accession>
<dbReference type="Proteomes" id="UP000233564">
    <property type="component" value="Unassembled WGS sequence"/>
</dbReference>
<sequence>MPRLRVNTFLLMRGVQMWEGGLPPMAVCQAQMHALTVPHRGQAPSHIGLVYGLEVAHYTETNPVTPRLRVNTFLLMRGVQMWE</sequence>
<reference evidence="1 2" key="1">
    <citation type="submission" date="2017-08" db="EMBL/GenBank/DDBJ databases">
        <authorList>
            <person name="de Groot N.N."/>
        </authorList>
    </citation>
    <scope>NUCLEOTIDE SEQUENCE [LARGE SCALE GENOMIC DNA]</scope>
    <source>
        <strain evidence="1 2">PfR 37</strain>
    </source>
</reference>
<evidence type="ECO:0000313" key="2">
    <source>
        <dbReference type="Proteomes" id="UP000233564"/>
    </source>
</evidence>
<feature type="non-terminal residue" evidence="1">
    <location>
        <position position="83"/>
    </location>
</feature>
<name>A0A2N1DYI9_PSEFL</name>
<organism evidence="1 2">
    <name type="scientific">Pseudomonas fluorescens</name>
    <dbReference type="NCBI Taxonomy" id="294"/>
    <lineage>
        <taxon>Bacteria</taxon>
        <taxon>Pseudomonadati</taxon>
        <taxon>Pseudomonadota</taxon>
        <taxon>Gammaproteobacteria</taxon>
        <taxon>Pseudomonadales</taxon>
        <taxon>Pseudomonadaceae</taxon>
        <taxon>Pseudomonas</taxon>
    </lineage>
</organism>